<dbReference type="SUPFAM" id="SSF53955">
    <property type="entry name" value="Lysozyme-like"/>
    <property type="match status" value="1"/>
</dbReference>
<evidence type="ECO:0000313" key="2">
    <source>
        <dbReference type="Proteomes" id="UP001214854"/>
    </source>
</evidence>
<accession>A0ABT5HT98</accession>
<dbReference type="PANTHER" id="PTHR34408">
    <property type="entry name" value="FAMILY PROTEIN, PUTATIVE-RELATED"/>
    <property type="match status" value="1"/>
</dbReference>
<dbReference type="InterPro" id="IPR052354">
    <property type="entry name" value="Cell_Wall_Dynamics_Protein"/>
</dbReference>
<sequence length="235" mass="25319">MTLAIIMALQTALLALKFDIGKIDGDLGPKTLAGLLAYLAGRAIDVQIRTYADALAPEMKARGINTPLRIAHFLATIIHETAGLTRFEENLAYSKPERLDALFSNVKGLAHAASLIKAGVIAIGNCIYAGRGGNGDESSGDGYRFRGRGPFQLTLRDNYRMMAAKLNVPLEVDPDLALRPEISARIAGQYWADKSLNKFADLGASDTIRARVNGTAMAGLSDCQRLADKVLKLFN</sequence>
<dbReference type="InterPro" id="IPR023346">
    <property type="entry name" value="Lysozyme-like_dom_sf"/>
</dbReference>
<organism evidence="1 2">
    <name type="scientific">Asticcacaulis aquaticus</name>
    <dbReference type="NCBI Taxonomy" id="2984212"/>
    <lineage>
        <taxon>Bacteria</taxon>
        <taxon>Pseudomonadati</taxon>
        <taxon>Pseudomonadota</taxon>
        <taxon>Alphaproteobacteria</taxon>
        <taxon>Caulobacterales</taxon>
        <taxon>Caulobacteraceae</taxon>
        <taxon>Asticcacaulis</taxon>
    </lineage>
</organism>
<comment type="caution">
    <text evidence="1">The sequence shown here is derived from an EMBL/GenBank/DDBJ whole genome shotgun (WGS) entry which is preliminary data.</text>
</comment>
<proteinExistence type="predicted"/>
<gene>
    <name evidence="1" type="ORF">PQU92_08245</name>
</gene>
<dbReference type="PANTHER" id="PTHR34408:SF1">
    <property type="entry name" value="GLYCOSYL HYDROLASE FAMILY 19 DOMAIN-CONTAINING PROTEIN HI_1415"/>
    <property type="match status" value="1"/>
</dbReference>
<dbReference type="EMBL" id="JAQQKX010000005">
    <property type="protein sequence ID" value="MDC7683264.1"/>
    <property type="molecule type" value="Genomic_DNA"/>
</dbReference>
<dbReference type="Proteomes" id="UP001214854">
    <property type="component" value="Unassembled WGS sequence"/>
</dbReference>
<name>A0ABT5HT98_9CAUL</name>
<evidence type="ECO:0000313" key="1">
    <source>
        <dbReference type="EMBL" id="MDC7683264.1"/>
    </source>
</evidence>
<evidence type="ECO:0008006" key="3">
    <source>
        <dbReference type="Google" id="ProtNLM"/>
    </source>
</evidence>
<dbReference type="Gene3D" id="1.10.530.10">
    <property type="match status" value="1"/>
</dbReference>
<keyword evidence="2" id="KW-1185">Reference proteome</keyword>
<reference evidence="1 2" key="1">
    <citation type="submission" date="2023-01" db="EMBL/GenBank/DDBJ databases">
        <title>Novel species of the genus Asticcacaulis isolated from rivers.</title>
        <authorList>
            <person name="Lu H."/>
        </authorList>
    </citation>
    <scope>NUCLEOTIDE SEQUENCE [LARGE SCALE GENOMIC DNA]</scope>
    <source>
        <strain evidence="1 2">BYS171W</strain>
    </source>
</reference>
<protein>
    <recommendedName>
        <fullName evidence="3">Chitinase</fullName>
    </recommendedName>
</protein>
<dbReference type="RefSeq" id="WP_272747738.1">
    <property type="nucleotide sequence ID" value="NZ_JAQQKX010000005.1"/>
</dbReference>